<dbReference type="CDD" id="cd00805">
    <property type="entry name" value="TyrRS_core"/>
    <property type="match status" value="1"/>
</dbReference>
<dbReference type="PROSITE" id="PS50889">
    <property type="entry name" value="S4"/>
    <property type="match status" value="1"/>
</dbReference>
<dbReference type="SMART" id="SM00363">
    <property type="entry name" value="S4"/>
    <property type="match status" value="1"/>
</dbReference>
<sequence>MTDTQKIQELLDRGVENIYPKKEFLEARLKEGQQLTLYTGYDPTAPTLHIGHAITMMKLRQFQDLGHKVIMLIGDFTGMIGDPTDKSSARVQLTHEQVLENCKNYQKQASTILNFEGENPVELKYNGQWLSKMNFADILNLTSHFTVDRLMERDMFAKRKEENKPIFLHEFMYPVMQAYDSVAMDVDGEVGGNDQTYNMLAGRDLMKDLKNKEKFVLTTKLLVDSSGKKMGKSEGNMIALDDSPEDMFGKVMSWTDSMILKGFELCTKLPMDEVVQIETDMKNGINPRDIKLRLAGEIVKTFLGANSAQKAQEYFVTTFSKKEQPDEMPEIEFKKLSRGFIIELLVESGVVNTTSEARRVIREGGVKINNIRIDNIHVEIKPGDVVQKGSRWFVKVK</sequence>
<dbReference type="InterPro" id="IPR002307">
    <property type="entry name" value="Tyr-tRNA-ligase"/>
</dbReference>
<keyword evidence="3 10" id="KW-0547">Nucleotide-binding</keyword>
<evidence type="ECO:0000256" key="4">
    <source>
        <dbReference type="ARBA" id="ARBA00022840"/>
    </source>
</evidence>
<dbReference type="NCBIfam" id="TIGR00234">
    <property type="entry name" value="tyrS"/>
    <property type="match status" value="1"/>
</dbReference>
<dbReference type="GO" id="GO:0004831">
    <property type="term" value="F:tyrosine-tRNA ligase activity"/>
    <property type="evidence" value="ECO:0007669"/>
    <property type="project" value="UniProtKB-UniRule"/>
</dbReference>
<comment type="catalytic activity">
    <reaction evidence="7">
        <text>tRNA(Tyr) + L-tyrosine + ATP = L-tyrosyl-tRNA(Tyr) + AMP + diphosphate + H(+)</text>
        <dbReference type="Rhea" id="RHEA:10220"/>
        <dbReference type="Rhea" id="RHEA-COMP:9706"/>
        <dbReference type="Rhea" id="RHEA-COMP:9707"/>
        <dbReference type="ChEBI" id="CHEBI:15378"/>
        <dbReference type="ChEBI" id="CHEBI:30616"/>
        <dbReference type="ChEBI" id="CHEBI:33019"/>
        <dbReference type="ChEBI" id="CHEBI:58315"/>
        <dbReference type="ChEBI" id="CHEBI:78442"/>
        <dbReference type="ChEBI" id="CHEBI:78536"/>
        <dbReference type="ChEBI" id="CHEBI:456215"/>
        <dbReference type="EC" id="6.1.1.1"/>
    </reaction>
</comment>
<feature type="domain" description="RNA-binding S4" evidence="11">
    <location>
        <begin position="339"/>
        <end position="397"/>
    </location>
</feature>
<dbReference type="Gene3D" id="1.10.240.10">
    <property type="entry name" value="Tyrosyl-Transfer RNA Synthetase"/>
    <property type="match status" value="1"/>
</dbReference>
<dbReference type="PRINTS" id="PR01040">
    <property type="entry name" value="TRNASYNTHTYR"/>
</dbReference>
<dbReference type="SUPFAM" id="SSF55174">
    <property type="entry name" value="Alpha-L RNA-binding motif"/>
    <property type="match status" value="1"/>
</dbReference>
<protein>
    <recommendedName>
        <fullName evidence="1 8">Tyrosine--tRNA ligase</fullName>
        <ecNumber evidence="1 8">6.1.1.1</ecNumber>
    </recommendedName>
</protein>
<dbReference type="Proteomes" id="UP000178490">
    <property type="component" value="Unassembled WGS sequence"/>
</dbReference>
<keyword evidence="5 10" id="KW-0648">Protein biosynthesis</keyword>
<keyword evidence="2 10" id="KW-0436">Ligase</keyword>
<dbReference type="InterPro" id="IPR014729">
    <property type="entry name" value="Rossmann-like_a/b/a_fold"/>
</dbReference>
<dbReference type="GO" id="GO:0003723">
    <property type="term" value="F:RNA binding"/>
    <property type="evidence" value="ECO:0007669"/>
    <property type="project" value="UniProtKB-KW"/>
</dbReference>
<accession>A0A1F6P1V8</accession>
<comment type="similarity">
    <text evidence="10">Belongs to the class-I aminoacyl-tRNA synthetase family.</text>
</comment>
<dbReference type="PANTHER" id="PTHR11766">
    <property type="entry name" value="TYROSYL-TRNA SYNTHETASE"/>
    <property type="match status" value="1"/>
</dbReference>
<dbReference type="PANTHER" id="PTHR11766:SF1">
    <property type="entry name" value="TYROSINE--TRNA LIGASE"/>
    <property type="match status" value="1"/>
</dbReference>
<keyword evidence="4 10" id="KW-0067">ATP-binding</keyword>
<reference evidence="12 13" key="1">
    <citation type="journal article" date="2016" name="Nat. Commun.">
        <title>Thousands of microbial genomes shed light on interconnected biogeochemical processes in an aquifer system.</title>
        <authorList>
            <person name="Anantharaman K."/>
            <person name="Brown C.T."/>
            <person name="Hug L.A."/>
            <person name="Sharon I."/>
            <person name="Castelle C.J."/>
            <person name="Probst A.J."/>
            <person name="Thomas B.C."/>
            <person name="Singh A."/>
            <person name="Wilkins M.J."/>
            <person name="Karaoz U."/>
            <person name="Brodie E.L."/>
            <person name="Williams K.H."/>
            <person name="Hubbard S.S."/>
            <person name="Banfield J.F."/>
        </authorList>
    </citation>
    <scope>NUCLEOTIDE SEQUENCE [LARGE SCALE GENOMIC DNA]</scope>
</reference>
<dbReference type="GO" id="GO:0005829">
    <property type="term" value="C:cytosol"/>
    <property type="evidence" value="ECO:0007669"/>
    <property type="project" value="TreeGrafter"/>
</dbReference>
<dbReference type="EC" id="6.1.1.1" evidence="1 8"/>
<dbReference type="InterPro" id="IPR002942">
    <property type="entry name" value="S4_RNA-bd"/>
</dbReference>
<dbReference type="Pfam" id="PF00579">
    <property type="entry name" value="tRNA-synt_1b"/>
    <property type="match status" value="1"/>
</dbReference>
<dbReference type="EMBL" id="MFRC01000009">
    <property type="protein sequence ID" value="OGH90078.1"/>
    <property type="molecule type" value="Genomic_DNA"/>
</dbReference>
<evidence type="ECO:0000313" key="12">
    <source>
        <dbReference type="EMBL" id="OGH90078.1"/>
    </source>
</evidence>
<dbReference type="Pfam" id="PF01479">
    <property type="entry name" value="S4"/>
    <property type="match status" value="1"/>
</dbReference>
<dbReference type="Gene3D" id="3.10.290.10">
    <property type="entry name" value="RNA-binding S4 domain"/>
    <property type="match status" value="1"/>
</dbReference>
<keyword evidence="6 10" id="KW-0030">Aminoacyl-tRNA synthetase</keyword>
<dbReference type="PROSITE" id="PS00178">
    <property type="entry name" value="AA_TRNA_LIGASE_I"/>
    <property type="match status" value="1"/>
</dbReference>
<evidence type="ECO:0000256" key="9">
    <source>
        <dbReference type="PROSITE-ProRule" id="PRU00182"/>
    </source>
</evidence>
<evidence type="ECO:0000259" key="11">
    <source>
        <dbReference type="SMART" id="SM00363"/>
    </source>
</evidence>
<dbReference type="InterPro" id="IPR036986">
    <property type="entry name" value="S4_RNA-bd_sf"/>
</dbReference>
<gene>
    <name evidence="12" type="ORF">A2537_02425</name>
</gene>
<evidence type="ECO:0000256" key="3">
    <source>
        <dbReference type="ARBA" id="ARBA00022741"/>
    </source>
</evidence>
<dbReference type="GO" id="GO:0006437">
    <property type="term" value="P:tyrosyl-tRNA aminoacylation"/>
    <property type="evidence" value="ECO:0007669"/>
    <property type="project" value="UniProtKB-UniRule"/>
</dbReference>
<evidence type="ECO:0000256" key="7">
    <source>
        <dbReference type="ARBA" id="ARBA00048248"/>
    </source>
</evidence>
<evidence type="ECO:0000256" key="1">
    <source>
        <dbReference type="ARBA" id="ARBA00013160"/>
    </source>
</evidence>
<dbReference type="SUPFAM" id="SSF52374">
    <property type="entry name" value="Nucleotidylyl transferase"/>
    <property type="match status" value="1"/>
</dbReference>
<evidence type="ECO:0000313" key="13">
    <source>
        <dbReference type="Proteomes" id="UP000178490"/>
    </source>
</evidence>
<name>A0A1F6P1V8_9BACT</name>
<dbReference type="InterPro" id="IPR002305">
    <property type="entry name" value="aa-tRNA-synth_Ic"/>
</dbReference>
<dbReference type="CDD" id="cd00165">
    <property type="entry name" value="S4"/>
    <property type="match status" value="1"/>
</dbReference>
<evidence type="ECO:0000256" key="6">
    <source>
        <dbReference type="ARBA" id="ARBA00023146"/>
    </source>
</evidence>
<dbReference type="InterPro" id="IPR024088">
    <property type="entry name" value="Tyr-tRNA-ligase_bac-type"/>
</dbReference>
<dbReference type="AlphaFoldDB" id="A0A1F6P1V8"/>
<organism evidence="12 13">
    <name type="scientific">Candidatus Magasanikbacteria bacterium RIFOXYD2_FULL_36_9</name>
    <dbReference type="NCBI Taxonomy" id="1798707"/>
    <lineage>
        <taxon>Bacteria</taxon>
        <taxon>Candidatus Magasanikiibacteriota</taxon>
    </lineage>
</organism>
<evidence type="ECO:0000256" key="8">
    <source>
        <dbReference type="NCBIfam" id="TIGR00234"/>
    </source>
</evidence>
<dbReference type="InterPro" id="IPR001412">
    <property type="entry name" value="aa-tRNA-synth_I_CS"/>
</dbReference>
<proteinExistence type="inferred from homology"/>
<evidence type="ECO:0000256" key="2">
    <source>
        <dbReference type="ARBA" id="ARBA00022598"/>
    </source>
</evidence>
<evidence type="ECO:0000256" key="10">
    <source>
        <dbReference type="RuleBase" id="RU363036"/>
    </source>
</evidence>
<evidence type="ECO:0000256" key="5">
    <source>
        <dbReference type="ARBA" id="ARBA00022917"/>
    </source>
</evidence>
<comment type="caution">
    <text evidence="12">The sequence shown here is derived from an EMBL/GenBank/DDBJ whole genome shotgun (WGS) entry which is preliminary data.</text>
</comment>
<keyword evidence="9" id="KW-0694">RNA-binding</keyword>
<dbReference type="Gene3D" id="3.40.50.620">
    <property type="entry name" value="HUPs"/>
    <property type="match status" value="1"/>
</dbReference>
<dbReference type="GO" id="GO:0005524">
    <property type="term" value="F:ATP binding"/>
    <property type="evidence" value="ECO:0007669"/>
    <property type="project" value="UniProtKB-KW"/>
</dbReference>